<name>A0AAD7NQE3_9AGAR</name>
<dbReference type="EMBL" id="JARKIB010000016">
    <property type="protein sequence ID" value="KAJ7770663.1"/>
    <property type="molecule type" value="Genomic_DNA"/>
</dbReference>
<dbReference type="AlphaFoldDB" id="A0AAD7NQE3"/>
<feature type="region of interest" description="Disordered" evidence="1">
    <location>
        <begin position="506"/>
        <end position="531"/>
    </location>
</feature>
<proteinExistence type="predicted"/>
<keyword evidence="3" id="KW-1185">Reference proteome</keyword>
<accession>A0AAD7NQE3</accession>
<protein>
    <recommendedName>
        <fullName evidence="4">MYND-type domain-containing protein</fullName>
    </recommendedName>
</protein>
<evidence type="ECO:0008006" key="4">
    <source>
        <dbReference type="Google" id="ProtNLM"/>
    </source>
</evidence>
<evidence type="ECO:0000313" key="2">
    <source>
        <dbReference type="EMBL" id="KAJ7770663.1"/>
    </source>
</evidence>
<dbReference type="Proteomes" id="UP001215598">
    <property type="component" value="Unassembled WGS sequence"/>
</dbReference>
<feature type="compositionally biased region" description="Basic and acidic residues" evidence="1">
    <location>
        <begin position="518"/>
        <end position="531"/>
    </location>
</feature>
<reference evidence="2" key="1">
    <citation type="submission" date="2023-03" db="EMBL/GenBank/DDBJ databases">
        <title>Massive genome expansion in bonnet fungi (Mycena s.s.) driven by repeated elements and novel gene families across ecological guilds.</title>
        <authorList>
            <consortium name="Lawrence Berkeley National Laboratory"/>
            <person name="Harder C.B."/>
            <person name="Miyauchi S."/>
            <person name="Viragh M."/>
            <person name="Kuo A."/>
            <person name="Thoen E."/>
            <person name="Andreopoulos B."/>
            <person name="Lu D."/>
            <person name="Skrede I."/>
            <person name="Drula E."/>
            <person name="Henrissat B."/>
            <person name="Morin E."/>
            <person name="Kohler A."/>
            <person name="Barry K."/>
            <person name="LaButti K."/>
            <person name="Morin E."/>
            <person name="Salamov A."/>
            <person name="Lipzen A."/>
            <person name="Mereny Z."/>
            <person name="Hegedus B."/>
            <person name="Baldrian P."/>
            <person name="Stursova M."/>
            <person name="Weitz H."/>
            <person name="Taylor A."/>
            <person name="Grigoriev I.V."/>
            <person name="Nagy L.G."/>
            <person name="Martin F."/>
            <person name="Kauserud H."/>
        </authorList>
    </citation>
    <scope>NUCLEOTIDE SEQUENCE</scope>
    <source>
        <strain evidence="2">CBHHK182m</strain>
    </source>
</reference>
<sequence>MPSIKIDAKAVKKFNELPRQPRTASGRVPNHWHFDLRFVYLEPPCHVLFLIQPESSYVHQEHLPLGVPNRSTTLLFFPENGAEAAPEVARALLHSVLDGFGVHRFERNPPPPTAPWTLSTDDRELATEVEKEFKRMGVRPELCKIQVTKSYVETADEAFNRLWETMTQSIGLEDILQKALIPPQSINFTVLKPAPWGEAENLESFEQAMKYATISGQVGLEARKLPNSQISQRLKGEMEAASELLESRSTKEVQTGADSGDDAAALDYAVRIRCSIGAKPNRALHRYYLMKVIRSETATPDQAHGLLVDWFTSAHKGEISARYMFAAAHHATQSIILAGDASPVVLWFAHRVFEPRAETTPPLNAQYKELWLALDRRTKEVEDERARAEKKREKASNRYICAAPACYIQANKGAGLSRCSGKCDPDVKPAYCSKEYDWKNHKPFCAPGAACSIIAKERDLPAAGGDKSGQVLSIPIAGADGRPMMLSSSTMTPEMLKMVQAWSLGEKPEDGDQTIDEMMSKSRRFQELGRP</sequence>
<comment type="caution">
    <text evidence="2">The sequence shown here is derived from an EMBL/GenBank/DDBJ whole genome shotgun (WGS) entry which is preliminary data.</text>
</comment>
<organism evidence="2 3">
    <name type="scientific">Mycena metata</name>
    <dbReference type="NCBI Taxonomy" id="1033252"/>
    <lineage>
        <taxon>Eukaryota</taxon>
        <taxon>Fungi</taxon>
        <taxon>Dikarya</taxon>
        <taxon>Basidiomycota</taxon>
        <taxon>Agaricomycotina</taxon>
        <taxon>Agaricomycetes</taxon>
        <taxon>Agaricomycetidae</taxon>
        <taxon>Agaricales</taxon>
        <taxon>Marasmiineae</taxon>
        <taxon>Mycenaceae</taxon>
        <taxon>Mycena</taxon>
    </lineage>
</organism>
<gene>
    <name evidence="2" type="ORF">B0H16DRAFT_1516236</name>
</gene>
<evidence type="ECO:0000313" key="3">
    <source>
        <dbReference type="Proteomes" id="UP001215598"/>
    </source>
</evidence>
<evidence type="ECO:0000256" key="1">
    <source>
        <dbReference type="SAM" id="MobiDB-lite"/>
    </source>
</evidence>